<dbReference type="Proteomes" id="UP000579605">
    <property type="component" value="Unassembled WGS sequence"/>
</dbReference>
<reference evidence="2 3" key="1">
    <citation type="submission" date="2020-07" db="EMBL/GenBank/DDBJ databases">
        <title>Sequencing the genomes of 1000 actinobacteria strains.</title>
        <authorList>
            <person name="Klenk H.-P."/>
        </authorList>
    </citation>
    <scope>NUCLEOTIDE SEQUENCE [LARGE SCALE GENOMIC DNA]</scope>
    <source>
        <strain evidence="2 3">DSM 18448</strain>
    </source>
</reference>
<dbReference type="SUPFAM" id="SSF56112">
    <property type="entry name" value="Protein kinase-like (PK-like)"/>
    <property type="match status" value="1"/>
</dbReference>
<feature type="region of interest" description="Disordered" evidence="1">
    <location>
        <begin position="119"/>
        <end position="138"/>
    </location>
</feature>
<gene>
    <name evidence="2" type="ORF">F4554_002052</name>
</gene>
<name>A0A852Z906_9ACTN</name>
<feature type="compositionally biased region" description="Gly residues" evidence="1">
    <location>
        <begin position="128"/>
        <end position="138"/>
    </location>
</feature>
<evidence type="ECO:0000313" key="2">
    <source>
        <dbReference type="EMBL" id="NYH89414.1"/>
    </source>
</evidence>
<evidence type="ECO:0000313" key="3">
    <source>
        <dbReference type="Proteomes" id="UP000579605"/>
    </source>
</evidence>
<evidence type="ECO:0000256" key="1">
    <source>
        <dbReference type="SAM" id="MobiDB-lite"/>
    </source>
</evidence>
<keyword evidence="3" id="KW-1185">Reference proteome</keyword>
<comment type="caution">
    <text evidence="2">The sequence shown here is derived from an EMBL/GenBank/DDBJ whole genome shotgun (WGS) entry which is preliminary data.</text>
</comment>
<dbReference type="RefSeq" id="WP_179787144.1">
    <property type="nucleotide sequence ID" value="NZ_BAAARR010000008.1"/>
</dbReference>
<sequence>MPDDHRESSAVAETPSPADPDLAPVRRLDPAHLVALVNDHTDARLTLLGPAPGGEVGAAYVRWPDGRDGVLTIGPSSNADGVRATAEILTAARARGLPVPAYHLVAEVPDAVAIVQERLPGSPSTGTASGGATGGSDW</sequence>
<feature type="region of interest" description="Disordered" evidence="1">
    <location>
        <begin position="1"/>
        <end position="24"/>
    </location>
</feature>
<organism evidence="2 3">
    <name type="scientific">Actinopolymorpha rutila</name>
    <dbReference type="NCBI Taxonomy" id="446787"/>
    <lineage>
        <taxon>Bacteria</taxon>
        <taxon>Bacillati</taxon>
        <taxon>Actinomycetota</taxon>
        <taxon>Actinomycetes</taxon>
        <taxon>Propionibacteriales</taxon>
        <taxon>Actinopolymorphaceae</taxon>
        <taxon>Actinopolymorpha</taxon>
    </lineage>
</organism>
<dbReference type="InterPro" id="IPR011009">
    <property type="entry name" value="Kinase-like_dom_sf"/>
</dbReference>
<accession>A0A852Z906</accession>
<evidence type="ECO:0008006" key="4">
    <source>
        <dbReference type="Google" id="ProtNLM"/>
    </source>
</evidence>
<dbReference type="AlphaFoldDB" id="A0A852Z906"/>
<protein>
    <recommendedName>
        <fullName evidence="4">Aminoglycoside phosphotransferase domain-containing protein</fullName>
    </recommendedName>
</protein>
<proteinExistence type="predicted"/>
<dbReference type="EMBL" id="JACBZH010000001">
    <property type="protein sequence ID" value="NYH89414.1"/>
    <property type="molecule type" value="Genomic_DNA"/>
</dbReference>